<name>A0ABD6BAY2_9EURY</name>
<dbReference type="Proteomes" id="UP001597111">
    <property type="component" value="Unassembled WGS sequence"/>
</dbReference>
<evidence type="ECO:0000313" key="1">
    <source>
        <dbReference type="EMBL" id="MFD1527771.1"/>
    </source>
</evidence>
<reference evidence="1 2" key="1">
    <citation type="journal article" date="2019" name="Int. J. Syst. Evol. Microbiol.">
        <title>The Global Catalogue of Microorganisms (GCM) 10K type strain sequencing project: providing services to taxonomists for standard genome sequencing and annotation.</title>
        <authorList>
            <consortium name="The Broad Institute Genomics Platform"/>
            <consortium name="The Broad Institute Genome Sequencing Center for Infectious Disease"/>
            <person name="Wu L."/>
            <person name="Ma J."/>
        </authorList>
    </citation>
    <scope>NUCLEOTIDE SEQUENCE [LARGE SCALE GENOMIC DNA]</scope>
    <source>
        <strain evidence="1 2">CGMCC 1.12285</strain>
    </source>
</reference>
<evidence type="ECO:0000313" key="2">
    <source>
        <dbReference type="Proteomes" id="UP001597111"/>
    </source>
</evidence>
<dbReference type="EMBL" id="JBHUDH010000257">
    <property type="protein sequence ID" value="MFD1527771.1"/>
    <property type="molecule type" value="Genomic_DNA"/>
</dbReference>
<feature type="non-terminal residue" evidence="1">
    <location>
        <position position="117"/>
    </location>
</feature>
<protein>
    <submittedName>
        <fullName evidence="1">DUF6166 domain-containing protein</fullName>
    </submittedName>
</protein>
<accession>A0ABD6BAY2</accession>
<dbReference type="Pfam" id="PF19663">
    <property type="entry name" value="DUF6166"/>
    <property type="match status" value="1"/>
</dbReference>
<proteinExistence type="predicted"/>
<keyword evidence="2" id="KW-1185">Reference proteome</keyword>
<gene>
    <name evidence="1" type="ORF">ACFR9S_15940</name>
</gene>
<sequence length="117" mass="12881">MASSESVPVASPGQAHRDAVEYVGFRVDGQAVVLNLSEHRRLSLERSLDLVNHSPSGFEWGYSGSGPAQLACALLLDYYDDEQFAREHYIAFRNQVVSQLECDGAAACWHLPGEEID</sequence>
<dbReference type="RefSeq" id="WP_379819008.1">
    <property type="nucleotide sequence ID" value="NZ_JBHUDH010000257.1"/>
</dbReference>
<comment type="caution">
    <text evidence="1">The sequence shown here is derived from an EMBL/GenBank/DDBJ whole genome shotgun (WGS) entry which is preliminary data.</text>
</comment>
<dbReference type="InterPro" id="IPR046164">
    <property type="entry name" value="DUF6166"/>
</dbReference>
<dbReference type="AlphaFoldDB" id="A0ABD6BAY2"/>
<organism evidence="1 2">
    <name type="scientific">Halolamina salina</name>
    <dbReference type="NCBI Taxonomy" id="1220023"/>
    <lineage>
        <taxon>Archaea</taxon>
        <taxon>Methanobacteriati</taxon>
        <taxon>Methanobacteriota</taxon>
        <taxon>Stenosarchaea group</taxon>
        <taxon>Halobacteria</taxon>
        <taxon>Halobacteriales</taxon>
        <taxon>Haloferacaceae</taxon>
    </lineage>
</organism>